<dbReference type="OrthoDB" id="144489at2157"/>
<evidence type="ECO:0000259" key="1">
    <source>
        <dbReference type="PROSITE" id="PS51819"/>
    </source>
</evidence>
<dbReference type="Pfam" id="PF00903">
    <property type="entry name" value="Glyoxalase"/>
    <property type="match status" value="1"/>
</dbReference>
<dbReference type="Proteomes" id="UP000191661">
    <property type="component" value="Unassembled WGS sequence"/>
</dbReference>
<reference evidence="2 3" key="1">
    <citation type="submission" date="2014-12" db="EMBL/GenBank/DDBJ databases">
        <title>Genome sequence of Methanobrevibacter arboriphilicus DH1, DSM1125.</title>
        <authorList>
            <person name="Poehlein A."/>
            <person name="Thauer R.K."/>
            <person name="Seedorf H."/>
            <person name="Daniel R."/>
        </authorList>
    </citation>
    <scope>NUCLEOTIDE SEQUENCE [LARGE SCALE GENOMIC DNA]</scope>
    <source>
        <strain evidence="2 3">DH1</strain>
    </source>
</reference>
<name>A0A1V6N180_METAZ</name>
<organism evidence="2 3">
    <name type="scientific">Methanobrevibacter arboriphilus JCM 13429 = DSM 1125</name>
    <dbReference type="NCBI Taxonomy" id="1300164"/>
    <lineage>
        <taxon>Archaea</taxon>
        <taxon>Methanobacteriati</taxon>
        <taxon>Methanobacteriota</taxon>
        <taxon>Methanomada group</taxon>
        <taxon>Methanobacteria</taxon>
        <taxon>Methanobacteriales</taxon>
        <taxon>Methanobacteriaceae</taxon>
        <taxon>Methanobrevibacter</taxon>
    </lineage>
</organism>
<keyword evidence="3" id="KW-1185">Reference proteome</keyword>
<dbReference type="InterPro" id="IPR029068">
    <property type="entry name" value="Glyas_Bleomycin-R_OHBP_Dase"/>
</dbReference>
<feature type="domain" description="VOC" evidence="1">
    <location>
        <begin position="6"/>
        <end position="130"/>
    </location>
</feature>
<sequence>MNIGKELGIVLNLIVPNSIEAIEFYKKAFSAEEVSKYFGPDGSIMHAAITINGEYFYLNDSNENFGSFSPNEIGGCPLDIWIITDDADELFKQAVEAGCEITMEMDNMFWGDRMGSLKDPYGYNWMISKTIEKLSDEEIEIRSKKFFKEMENMS</sequence>
<gene>
    <name evidence="2" type="ORF">MBBAR_17c00070</name>
</gene>
<evidence type="ECO:0000313" key="3">
    <source>
        <dbReference type="Proteomes" id="UP000191661"/>
    </source>
</evidence>
<dbReference type="EMBL" id="JXMW01000017">
    <property type="protein sequence ID" value="OQD58367.1"/>
    <property type="molecule type" value="Genomic_DNA"/>
</dbReference>
<protein>
    <recommendedName>
        <fullName evidence="1">VOC domain-containing protein</fullName>
    </recommendedName>
</protein>
<dbReference type="AlphaFoldDB" id="A0A1V6N180"/>
<dbReference type="InterPro" id="IPR004360">
    <property type="entry name" value="Glyas_Fos-R_dOase_dom"/>
</dbReference>
<dbReference type="PANTHER" id="PTHR34109">
    <property type="entry name" value="BNAUNNG04460D PROTEIN-RELATED"/>
    <property type="match status" value="1"/>
</dbReference>
<dbReference type="Gene3D" id="3.10.180.10">
    <property type="entry name" value="2,3-Dihydroxybiphenyl 1,2-Dioxygenase, domain 1"/>
    <property type="match status" value="1"/>
</dbReference>
<dbReference type="PANTHER" id="PTHR34109:SF1">
    <property type="entry name" value="VOC DOMAIN-CONTAINING PROTEIN"/>
    <property type="match status" value="1"/>
</dbReference>
<proteinExistence type="predicted"/>
<dbReference type="PROSITE" id="PS51819">
    <property type="entry name" value="VOC"/>
    <property type="match status" value="1"/>
</dbReference>
<evidence type="ECO:0000313" key="2">
    <source>
        <dbReference type="EMBL" id="OQD58367.1"/>
    </source>
</evidence>
<dbReference type="RefSeq" id="WP_080460711.1">
    <property type="nucleotide sequence ID" value="NZ_JXMW01000017.1"/>
</dbReference>
<comment type="caution">
    <text evidence="2">The sequence shown here is derived from an EMBL/GenBank/DDBJ whole genome shotgun (WGS) entry which is preliminary data.</text>
</comment>
<dbReference type="InterPro" id="IPR037523">
    <property type="entry name" value="VOC_core"/>
</dbReference>
<dbReference type="CDD" id="cd07246">
    <property type="entry name" value="VOC_like"/>
    <property type="match status" value="1"/>
</dbReference>
<dbReference type="SUPFAM" id="SSF54593">
    <property type="entry name" value="Glyoxalase/Bleomycin resistance protein/Dihydroxybiphenyl dioxygenase"/>
    <property type="match status" value="1"/>
</dbReference>
<accession>A0A1V6N180</accession>